<comment type="caution">
    <text evidence="2">The sequence shown here is derived from an EMBL/GenBank/DDBJ whole genome shotgun (WGS) entry which is preliminary data.</text>
</comment>
<evidence type="ECO:0000313" key="3">
    <source>
        <dbReference type="Proteomes" id="UP001145742"/>
    </source>
</evidence>
<feature type="transmembrane region" description="Helical" evidence="1">
    <location>
        <begin position="99"/>
        <end position="124"/>
    </location>
</feature>
<protein>
    <submittedName>
        <fullName evidence="2">Uncharacterized protein</fullName>
    </submittedName>
</protein>
<keyword evidence="3" id="KW-1185">Reference proteome</keyword>
<keyword evidence="1" id="KW-0472">Membrane</keyword>
<dbReference type="Proteomes" id="UP001145742">
    <property type="component" value="Unassembled WGS sequence"/>
</dbReference>
<dbReference type="EMBL" id="WHWB01032435">
    <property type="protein sequence ID" value="KAJ7425722.1"/>
    <property type="molecule type" value="Genomic_DNA"/>
</dbReference>
<organism evidence="2 3">
    <name type="scientific">Willisornis vidua</name>
    <name type="common">Xingu scale-backed antbird</name>
    <dbReference type="NCBI Taxonomy" id="1566151"/>
    <lineage>
        <taxon>Eukaryota</taxon>
        <taxon>Metazoa</taxon>
        <taxon>Chordata</taxon>
        <taxon>Craniata</taxon>
        <taxon>Vertebrata</taxon>
        <taxon>Euteleostomi</taxon>
        <taxon>Archelosauria</taxon>
        <taxon>Archosauria</taxon>
        <taxon>Dinosauria</taxon>
        <taxon>Saurischia</taxon>
        <taxon>Theropoda</taxon>
        <taxon>Coelurosauria</taxon>
        <taxon>Aves</taxon>
        <taxon>Neognathae</taxon>
        <taxon>Neoaves</taxon>
        <taxon>Telluraves</taxon>
        <taxon>Australaves</taxon>
        <taxon>Passeriformes</taxon>
        <taxon>Thamnophilidae</taxon>
        <taxon>Willisornis</taxon>
    </lineage>
</organism>
<evidence type="ECO:0000313" key="2">
    <source>
        <dbReference type="EMBL" id="KAJ7425722.1"/>
    </source>
</evidence>
<sequence length="152" mass="17164">MPAGSNMDLLLSKAKPISDSGSTSGITLLKSENACANAPGEERMLQINSCEHRDVNSNEENEEEFCLHDKNTTQRIIKNDQPKIEQCFKNIIKRINKDYFLFLPSSFSPGIISLPSSLAFYLVFQIYYTSDVLSYQWIGDSDQYGDENICGY</sequence>
<reference evidence="2" key="1">
    <citation type="submission" date="2019-10" db="EMBL/GenBank/DDBJ databases">
        <authorList>
            <person name="Soares A.E.R."/>
            <person name="Aleixo A."/>
            <person name="Schneider P."/>
            <person name="Miyaki C.Y."/>
            <person name="Schneider M.P."/>
            <person name="Mello C."/>
            <person name="Vasconcelos A.T.R."/>
        </authorList>
    </citation>
    <scope>NUCLEOTIDE SEQUENCE</scope>
    <source>
        <tissue evidence="2">Muscle</tissue>
    </source>
</reference>
<evidence type="ECO:0000256" key="1">
    <source>
        <dbReference type="SAM" id="Phobius"/>
    </source>
</evidence>
<proteinExistence type="predicted"/>
<name>A0ABQ9DMW3_9PASS</name>
<keyword evidence="1" id="KW-1133">Transmembrane helix</keyword>
<gene>
    <name evidence="2" type="ORF">WISP_22287</name>
</gene>
<keyword evidence="1" id="KW-0812">Transmembrane</keyword>
<accession>A0ABQ9DMW3</accession>